<dbReference type="EMBL" id="JAQNDN010000019">
    <property type="protein sequence ID" value="MDC0672295.1"/>
    <property type="molecule type" value="Genomic_DNA"/>
</dbReference>
<keyword evidence="2" id="KW-1185">Reference proteome</keyword>
<dbReference type="Proteomes" id="UP001217838">
    <property type="component" value="Unassembled WGS sequence"/>
</dbReference>
<name>A0ABT5BFA5_9BACT</name>
<proteinExistence type="predicted"/>
<sequence>MVRFHTPSEAAAYLAPILDRPVEPCETELAPGIVLQMAALPLSGGAFVNSYTVTWRHPARAALCFADPPISAPDFARGSESVVTTTGGFFFLADYCRHRPRTLSLNLAIRDCRVSSLPVSDQDALVNRDGALSVVAVPAHGELTLGQRPFRWAGSRTQHDADCYAYGNANSVILHQPDARTGKARIFQESSRFTSEITCSRWSDVGFMARPDGHFAAVSRQDRGQLDMFRHDLVLRCPRALAREGARLEVHTIGPLSLGRSIEAAISVGPCLSYPDLSRHPLNDDRSLGSFPLLAERPATRLVFYRTTDGAQHLCLLDGRPGSDAFPGATLAETVALVHSRGPLAAGCFLDSGHTSKIAVRRDGALATYGNRHYLQWPGEADSSFVWTPDQGRPSASFIALHSR</sequence>
<organism evidence="1 2">
    <name type="scientific">Nannocystis radixulma</name>
    <dbReference type="NCBI Taxonomy" id="2995305"/>
    <lineage>
        <taxon>Bacteria</taxon>
        <taxon>Pseudomonadati</taxon>
        <taxon>Myxococcota</taxon>
        <taxon>Polyangia</taxon>
        <taxon>Nannocystales</taxon>
        <taxon>Nannocystaceae</taxon>
        <taxon>Nannocystis</taxon>
    </lineage>
</organism>
<evidence type="ECO:0000313" key="2">
    <source>
        <dbReference type="Proteomes" id="UP001217838"/>
    </source>
</evidence>
<gene>
    <name evidence="1" type="ORF">POL58_31395</name>
</gene>
<protein>
    <submittedName>
        <fullName evidence="1">Uncharacterized protein</fullName>
    </submittedName>
</protein>
<reference evidence="1 2" key="1">
    <citation type="submission" date="2022-11" db="EMBL/GenBank/DDBJ databases">
        <title>Minimal conservation of predation-associated metabolite biosynthetic gene clusters underscores biosynthetic potential of Myxococcota including descriptions for ten novel species: Archangium lansinium sp. nov., Myxococcus landrumus sp. nov., Nannocystis bai.</title>
        <authorList>
            <person name="Ahearne A."/>
            <person name="Stevens C."/>
            <person name="Dowd S."/>
        </authorList>
    </citation>
    <scope>NUCLEOTIDE SEQUENCE [LARGE SCALE GENOMIC DNA]</scope>
    <source>
        <strain evidence="1 2">NCELM</strain>
    </source>
</reference>
<dbReference type="RefSeq" id="WP_272003781.1">
    <property type="nucleotide sequence ID" value="NZ_JAQNDN010000019.1"/>
</dbReference>
<comment type="caution">
    <text evidence="1">The sequence shown here is derived from an EMBL/GenBank/DDBJ whole genome shotgun (WGS) entry which is preliminary data.</text>
</comment>
<evidence type="ECO:0000313" key="1">
    <source>
        <dbReference type="EMBL" id="MDC0672295.1"/>
    </source>
</evidence>
<accession>A0ABT5BFA5</accession>